<feature type="compositionally biased region" description="Acidic residues" evidence="7">
    <location>
        <begin position="850"/>
        <end position="860"/>
    </location>
</feature>
<keyword evidence="2 8" id="KW-0436">Ligase</keyword>
<dbReference type="AlphaFoldDB" id="A0A8B6E1P6"/>
<feature type="region of interest" description="Disordered" evidence="7">
    <location>
        <begin position="821"/>
        <end position="945"/>
    </location>
</feature>
<evidence type="ECO:0000313" key="8">
    <source>
        <dbReference type="EMBL" id="VDI26881.1"/>
    </source>
</evidence>
<gene>
    <name evidence="8" type="ORF">MGAL_10B020155</name>
</gene>
<dbReference type="FunFam" id="3.30.470.20:FF:000009">
    <property type="entry name" value="tubulin polyglutamylase TTLL5 isoform X1"/>
    <property type="match status" value="1"/>
</dbReference>
<feature type="region of interest" description="Disordered" evidence="7">
    <location>
        <begin position="311"/>
        <end position="344"/>
    </location>
</feature>
<dbReference type="GO" id="GO:0005524">
    <property type="term" value="F:ATP binding"/>
    <property type="evidence" value="ECO:0007669"/>
    <property type="project" value="UniProtKB-KW"/>
</dbReference>
<dbReference type="EMBL" id="UYJE01004298">
    <property type="protein sequence ID" value="VDI26881.1"/>
    <property type="molecule type" value="Genomic_DNA"/>
</dbReference>
<feature type="compositionally biased region" description="Polar residues" evidence="7">
    <location>
        <begin position="892"/>
        <end position="905"/>
    </location>
</feature>
<feature type="compositionally biased region" description="Polar residues" evidence="7">
    <location>
        <begin position="933"/>
        <end position="945"/>
    </location>
</feature>
<dbReference type="GO" id="GO:0070740">
    <property type="term" value="F:tubulin-glutamic acid ligase activity"/>
    <property type="evidence" value="ECO:0007669"/>
    <property type="project" value="TreeGrafter"/>
</dbReference>
<dbReference type="GO" id="GO:0000226">
    <property type="term" value="P:microtubule cytoskeleton organization"/>
    <property type="evidence" value="ECO:0007669"/>
    <property type="project" value="TreeGrafter"/>
</dbReference>
<dbReference type="GO" id="GO:0036064">
    <property type="term" value="C:ciliary basal body"/>
    <property type="evidence" value="ECO:0007669"/>
    <property type="project" value="TreeGrafter"/>
</dbReference>
<evidence type="ECO:0000256" key="7">
    <source>
        <dbReference type="SAM" id="MobiDB-lite"/>
    </source>
</evidence>
<evidence type="ECO:0000256" key="6">
    <source>
        <dbReference type="SAM" id="Coils"/>
    </source>
</evidence>
<dbReference type="Proteomes" id="UP000596742">
    <property type="component" value="Unassembled WGS sequence"/>
</dbReference>
<keyword evidence="5" id="KW-0067">ATP-binding</keyword>
<proteinExistence type="inferred from homology"/>
<keyword evidence="4" id="KW-0547">Nucleotide-binding</keyword>
<accession>A0A8B6E1P6</accession>
<dbReference type="Pfam" id="PF03133">
    <property type="entry name" value="TTL"/>
    <property type="match status" value="1"/>
</dbReference>
<comment type="caution">
    <text evidence="8">The sequence shown here is derived from an EMBL/GenBank/DDBJ whole genome shotgun (WGS) entry which is preliminary data.</text>
</comment>
<dbReference type="GO" id="GO:0015631">
    <property type="term" value="F:tubulin binding"/>
    <property type="evidence" value="ECO:0007669"/>
    <property type="project" value="TreeGrafter"/>
</dbReference>
<evidence type="ECO:0000256" key="3">
    <source>
        <dbReference type="ARBA" id="ARBA00022701"/>
    </source>
</evidence>
<dbReference type="InterPro" id="IPR004344">
    <property type="entry name" value="TTL/TTLL_fam"/>
</dbReference>
<dbReference type="EC" id="6.-.-.-" evidence="8"/>
<dbReference type="PANTHER" id="PTHR12241">
    <property type="entry name" value="TUBULIN POLYGLUTAMYLASE"/>
    <property type="match status" value="1"/>
</dbReference>
<evidence type="ECO:0000256" key="1">
    <source>
        <dbReference type="ARBA" id="ARBA00006820"/>
    </source>
</evidence>
<keyword evidence="3" id="KW-0493">Microtubule</keyword>
<sequence>MGRKKKTPRKISQYKKADWDKIRIEVKKFQDEYFSLTLTNNTTEEKWTLIKNKIQEIIDKNIPSKIMKQKQDIPWLTPEIKRLIRKRDRIHKKIKATKSEKKSDTIKKHRSLKHQVQQKLRTSYWNYIENIIIEDSKLKDSKPSKKFWSFIKNQKSENMGVSPLKVNGITKTKPQDQAEALNHQFHSAFTTPKPLKLSHICELKSLKSATHKFEMKQINITPEGTSKLLKNLNPSKAIGPDKISPHFLKEVHHEISPIIPDLFNSSVFKSEHITMPSIKQSGSLSSLADRQDVSLSSLTSYARKLDTVAGQANRRVDNKHVEFTESDRPKSASSPKKKRKKKNPIIVNLSGTRYEVIRQMAEKLGFTPSKDDDPNGYLIWNDSFVSAERINELKPFQRINHFPGMGEITRKDCLARNMLKVSKEFPEEYSFMPKSWILPSDYSQLVNYSKDLKSKKKSKTFIIKPSNGAQGHGIQLFKNAEKIPATEHFIVQEYIEKPFLLDGYKFDLRIYVLITSCDPLRVFLFNDGLVRMSTEKYQNPAESNINHMYMHLTNYSVNKHNEYYEKGETVDSGSKRSIAFLNEYLRNKDRDVALMWRNISDMIVKTLLVSMPHLLHAYRMCRPCAPSGSDSVCFEVLGFDVLLDRNLKPWLLEINRSPSFGTDEKIDWDIKSALIENTIKLLNIKVSDKRRNINAQKQEAQKRLYRTGKRPDAPDVSEYEKRRIHFEKRKEELKELLARIKKQSLREDYDNRNMGKFRRIFPTEDKARQEKYVRLMSSIFNIFMSGRAPAMQKEIQRIYKNPLREEDVLDMLHECEEFEKDGKYAGGGKGAARGPKPLQSMPVCQPSPIDDSEEEDDEMTEGSPMSTPMTRRRSAKSRPGSMVREQSEWSEGASSTYNSRPNSGVRSRPPSNMSMSNQSNQRSRSLSRMVTSGKYTSLQRSTKRG</sequence>
<dbReference type="PROSITE" id="PS51221">
    <property type="entry name" value="TTL"/>
    <property type="match status" value="1"/>
</dbReference>
<dbReference type="OrthoDB" id="202825at2759"/>
<name>A0A8B6E1P6_MYTGA</name>
<evidence type="ECO:0000256" key="4">
    <source>
        <dbReference type="ARBA" id="ARBA00022741"/>
    </source>
</evidence>
<feature type="coiled-coil region" evidence="6">
    <location>
        <begin position="679"/>
        <end position="746"/>
    </location>
</feature>
<reference evidence="8" key="1">
    <citation type="submission" date="2018-11" db="EMBL/GenBank/DDBJ databases">
        <authorList>
            <person name="Alioto T."/>
            <person name="Alioto T."/>
        </authorList>
    </citation>
    <scope>NUCLEOTIDE SEQUENCE</scope>
</reference>
<protein>
    <submittedName>
        <fullName evidence="8">Tubulin polyglutamylase TTLL7</fullName>
        <ecNumber evidence="8">6.-.-.-</ecNumber>
    </submittedName>
</protein>
<keyword evidence="9" id="KW-1185">Reference proteome</keyword>
<evidence type="ECO:0000256" key="5">
    <source>
        <dbReference type="ARBA" id="ARBA00022840"/>
    </source>
</evidence>
<evidence type="ECO:0000256" key="2">
    <source>
        <dbReference type="ARBA" id="ARBA00022598"/>
    </source>
</evidence>
<evidence type="ECO:0000313" key="9">
    <source>
        <dbReference type="Proteomes" id="UP000596742"/>
    </source>
</evidence>
<comment type="similarity">
    <text evidence="1">Belongs to the tubulin--tyrosine ligase family.</text>
</comment>
<dbReference type="GO" id="GO:0005874">
    <property type="term" value="C:microtubule"/>
    <property type="evidence" value="ECO:0007669"/>
    <property type="project" value="UniProtKB-KW"/>
</dbReference>
<feature type="compositionally biased region" description="Low complexity" evidence="7">
    <location>
        <begin position="906"/>
        <end position="929"/>
    </location>
</feature>
<dbReference type="SUPFAM" id="SSF56059">
    <property type="entry name" value="Glutathione synthetase ATP-binding domain-like"/>
    <property type="match status" value="1"/>
</dbReference>
<dbReference type="PANTHER" id="PTHR12241:SF147">
    <property type="entry name" value="TUBULIN POLYGLUTAMYLASE TTLL7"/>
    <property type="match status" value="1"/>
</dbReference>
<dbReference type="Gene3D" id="3.30.470.20">
    <property type="entry name" value="ATP-grasp fold, B domain"/>
    <property type="match status" value="1"/>
</dbReference>
<keyword evidence="6" id="KW-0175">Coiled coil</keyword>
<feature type="compositionally biased region" description="Basic and acidic residues" evidence="7">
    <location>
        <begin position="314"/>
        <end position="330"/>
    </location>
</feature>
<organism evidence="8 9">
    <name type="scientific">Mytilus galloprovincialis</name>
    <name type="common">Mediterranean mussel</name>
    <dbReference type="NCBI Taxonomy" id="29158"/>
    <lineage>
        <taxon>Eukaryota</taxon>
        <taxon>Metazoa</taxon>
        <taxon>Spiralia</taxon>
        <taxon>Lophotrochozoa</taxon>
        <taxon>Mollusca</taxon>
        <taxon>Bivalvia</taxon>
        <taxon>Autobranchia</taxon>
        <taxon>Pteriomorphia</taxon>
        <taxon>Mytilida</taxon>
        <taxon>Mytiloidea</taxon>
        <taxon>Mytilidae</taxon>
        <taxon>Mytilinae</taxon>
        <taxon>Mytilus</taxon>
    </lineage>
</organism>